<reference evidence="2" key="3">
    <citation type="submission" date="2019-06" db="EMBL/GenBank/DDBJ databases">
        <authorList>
            <person name="Poynton C."/>
            <person name="Hasenbein S."/>
            <person name="Benoit J.B."/>
            <person name="Sepulveda M.S."/>
            <person name="Poelchau M.F."/>
            <person name="Murali S.C."/>
            <person name="Chen S."/>
            <person name="Glastad K.M."/>
            <person name="Werren J.H."/>
            <person name="Vineis J.H."/>
            <person name="Bowen J.L."/>
            <person name="Friedrich M."/>
            <person name="Jones J."/>
            <person name="Robertson H.M."/>
            <person name="Feyereisen R."/>
            <person name="Mechler-Hickson A."/>
            <person name="Mathers N."/>
            <person name="Lee C.E."/>
            <person name="Colbourne J.K."/>
            <person name="Biales A."/>
            <person name="Johnston J.S."/>
            <person name="Wellborn G.A."/>
            <person name="Rosendale A.J."/>
            <person name="Cridge A.G."/>
            <person name="Munoz-Torres M.C."/>
            <person name="Bain P.A."/>
            <person name="Manny A.R."/>
            <person name="Major K.M."/>
            <person name="Lambert F.N."/>
            <person name="Vulpe C.D."/>
            <person name="Tuck P."/>
            <person name="Blalock B.J."/>
            <person name="Lin Y.-Y."/>
            <person name="Smith M.E."/>
            <person name="Ochoa-Acuna H."/>
            <person name="Chen M.-J.M."/>
            <person name="Childers C.P."/>
            <person name="Qu J."/>
            <person name="Dugan S."/>
            <person name="Lee S.L."/>
            <person name="Chao H."/>
            <person name="Dinh H."/>
            <person name="Han Y."/>
            <person name="Doddapaneni H."/>
            <person name="Worley K.C."/>
            <person name="Muzny D.M."/>
            <person name="Gibbs R.A."/>
            <person name="Richards S."/>
        </authorList>
    </citation>
    <scope>NUCLEOTIDE SEQUENCE</scope>
    <source>
        <strain evidence="2">HAZT.00-mixed</strain>
        <tissue evidence="2">Whole organism</tissue>
    </source>
</reference>
<reference evidence="2" key="1">
    <citation type="submission" date="2014-08" db="EMBL/GenBank/DDBJ databases">
        <authorList>
            <person name="Murali S."/>
            <person name="Richards S."/>
            <person name="Bandaranaike D."/>
            <person name="Bellair M."/>
            <person name="Blankenburg K."/>
            <person name="Chao H."/>
            <person name="Dinh H."/>
            <person name="Doddapaneni H."/>
            <person name="Dugan-Rocha S."/>
            <person name="Elkadiri S."/>
            <person name="Gnanaolivu R."/>
            <person name="Hughes D."/>
            <person name="Lee S."/>
            <person name="Li M."/>
            <person name="Ming W."/>
            <person name="Munidasa M."/>
            <person name="Muniz J."/>
            <person name="Nguyen L."/>
            <person name="Osuji N."/>
            <person name="Pu L.-L."/>
            <person name="Puazo M."/>
            <person name="Skinner E."/>
            <person name="Qu C."/>
            <person name="Quiroz J."/>
            <person name="Raj R."/>
            <person name="Weissenberger G."/>
            <person name="Xin Y."/>
            <person name="Zou X."/>
            <person name="Han Y."/>
            <person name="Worley K."/>
            <person name="Muzny D."/>
            <person name="Gibbs R."/>
        </authorList>
    </citation>
    <scope>NUCLEOTIDE SEQUENCE</scope>
    <source>
        <strain evidence="2">HAZT.00-mixed</strain>
        <tissue evidence="2">Whole organism</tissue>
    </source>
</reference>
<evidence type="ECO:0000256" key="1">
    <source>
        <dbReference type="SAM" id="SignalP"/>
    </source>
</evidence>
<name>A0A6A0HE69_HYAAZ</name>
<reference evidence="2" key="2">
    <citation type="journal article" date="2018" name="Environ. Sci. Technol.">
        <title>The Toxicogenome of Hyalella azteca: A Model for Sediment Ecotoxicology and Evolutionary Toxicology.</title>
        <authorList>
            <person name="Poynton H.C."/>
            <person name="Hasenbein S."/>
            <person name="Benoit J.B."/>
            <person name="Sepulveda M.S."/>
            <person name="Poelchau M.F."/>
            <person name="Hughes D.S.T."/>
            <person name="Murali S.C."/>
            <person name="Chen S."/>
            <person name="Glastad K.M."/>
            <person name="Goodisman M.A.D."/>
            <person name="Werren J.H."/>
            <person name="Vineis J.H."/>
            <person name="Bowen J.L."/>
            <person name="Friedrich M."/>
            <person name="Jones J."/>
            <person name="Robertson H.M."/>
            <person name="Feyereisen R."/>
            <person name="Mechler-Hickson A."/>
            <person name="Mathers N."/>
            <person name="Lee C.E."/>
            <person name="Colbourne J.K."/>
            <person name="Biales A."/>
            <person name="Johnston J.S."/>
            <person name="Wellborn G.A."/>
            <person name="Rosendale A.J."/>
            <person name="Cridge A.G."/>
            <person name="Munoz-Torres M.C."/>
            <person name="Bain P.A."/>
            <person name="Manny A.R."/>
            <person name="Major K.M."/>
            <person name="Lambert F.N."/>
            <person name="Vulpe C.D."/>
            <person name="Tuck P."/>
            <person name="Blalock B.J."/>
            <person name="Lin Y.Y."/>
            <person name="Smith M.E."/>
            <person name="Ochoa-Acuna H."/>
            <person name="Chen M.M."/>
            <person name="Childers C.P."/>
            <person name="Qu J."/>
            <person name="Dugan S."/>
            <person name="Lee S.L."/>
            <person name="Chao H."/>
            <person name="Dinh H."/>
            <person name="Han Y."/>
            <person name="Doddapaneni H."/>
            <person name="Worley K.C."/>
            <person name="Muzny D.M."/>
            <person name="Gibbs R.A."/>
            <person name="Richards S."/>
        </authorList>
    </citation>
    <scope>NUCLEOTIDE SEQUENCE</scope>
    <source>
        <strain evidence="2">HAZT.00-mixed</strain>
        <tissue evidence="2">Whole organism</tissue>
    </source>
</reference>
<dbReference type="AlphaFoldDB" id="A0A6A0HE69"/>
<feature type="signal peptide" evidence="1">
    <location>
        <begin position="1"/>
        <end position="15"/>
    </location>
</feature>
<comment type="caution">
    <text evidence="2">The sequence shown here is derived from an EMBL/GenBank/DDBJ whole genome shotgun (WGS) entry which is preliminary data.</text>
</comment>
<dbReference type="Proteomes" id="UP000711488">
    <property type="component" value="Unassembled WGS sequence"/>
</dbReference>
<gene>
    <name evidence="2" type="ORF">HAZT_HAZT001958</name>
</gene>
<keyword evidence="1" id="KW-0732">Signal</keyword>
<feature type="chain" id="PRO_5025617469" evidence="1">
    <location>
        <begin position="16"/>
        <end position="69"/>
    </location>
</feature>
<evidence type="ECO:0000313" key="2">
    <source>
        <dbReference type="EMBL" id="KAA0203295.1"/>
    </source>
</evidence>
<accession>A0A6A0HE69</accession>
<proteinExistence type="predicted"/>
<protein>
    <submittedName>
        <fullName evidence="2">Uncharacterized protein</fullName>
    </submittedName>
</protein>
<sequence>MIARFVCFLLHLQLAAELGKTLLEHNRSLETTVKQQQALLDDRLQEIQLDLSAHIVIVGCFFLDNSWDI</sequence>
<organism evidence="2">
    <name type="scientific">Hyalella azteca</name>
    <name type="common">Amphipod</name>
    <dbReference type="NCBI Taxonomy" id="294128"/>
    <lineage>
        <taxon>Eukaryota</taxon>
        <taxon>Metazoa</taxon>
        <taxon>Ecdysozoa</taxon>
        <taxon>Arthropoda</taxon>
        <taxon>Crustacea</taxon>
        <taxon>Multicrustacea</taxon>
        <taxon>Malacostraca</taxon>
        <taxon>Eumalacostraca</taxon>
        <taxon>Peracarida</taxon>
        <taxon>Amphipoda</taxon>
        <taxon>Senticaudata</taxon>
        <taxon>Talitrida</taxon>
        <taxon>Talitroidea</taxon>
        <taxon>Hyalellidae</taxon>
        <taxon>Hyalella</taxon>
    </lineage>
</organism>
<dbReference type="EMBL" id="JQDR03001933">
    <property type="protein sequence ID" value="KAA0203295.1"/>
    <property type="molecule type" value="Genomic_DNA"/>
</dbReference>